<evidence type="ECO:0000313" key="1">
    <source>
        <dbReference type="EMBL" id="AEB10957.1"/>
    </source>
</evidence>
<evidence type="ECO:0008006" key="3">
    <source>
        <dbReference type="Google" id="ProtNLM"/>
    </source>
</evidence>
<dbReference type="eggNOG" id="ENOG5032XY6">
    <property type="taxonomic scope" value="Bacteria"/>
</dbReference>
<dbReference type="HOGENOM" id="CLU_1955989_0_0_0"/>
<dbReference type="Pfam" id="PF11482">
    <property type="entry name" value="DUF3208"/>
    <property type="match status" value="1"/>
</dbReference>
<dbReference type="Proteomes" id="UP000007030">
    <property type="component" value="Chromosome"/>
</dbReference>
<accession>F2NNB6</accession>
<sequence length="114" mass="12569">MRAVKLFQGYLWHPKDRGLEGRALLPECLEVPFAGGAARVWVLVDAVPPPFAFFEDGTPTATQAFYQVTLLTKTERAPAELKPLSEAVAARLEPLLNALPEGVGWLLLEDLREV</sequence>
<dbReference type="AlphaFoldDB" id="F2NNB6"/>
<reference evidence="1 2" key="1">
    <citation type="journal article" date="2012" name="Stand. Genomic Sci.">
        <title>Complete genome sequence of the aerobic, heterotroph Marinithermus hydrothermalis type strain (T1(T)) from a deep-sea hydrothermal vent chimney.</title>
        <authorList>
            <person name="Copeland A."/>
            <person name="Gu W."/>
            <person name="Yasawong M."/>
            <person name="Lapidus A."/>
            <person name="Lucas S."/>
            <person name="Deshpande S."/>
            <person name="Pagani I."/>
            <person name="Tapia R."/>
            <person name="Cheng J.F."/>
            <person name="Goodwin L.A."/>
            <person name="Pitluck S."/>
            <person name="Liolios K."/>
            <person name="Ivanova N."/>
            <person name="Mavromatis K."/>
            <person name="Mikhailova N."/>
            <person name="Pati A."/>
            <person name="Chen A."/>
            <person name="Palaniappan K."/>
            <person name="Land M."/>
            <person name="Pan C."/>
            <person name="Brambilla E.M."/>
            <person name="Rohde M."/>
            <person name="Tindall B.J."/>
            <person name="Sikorski J."/>
            <person name="Goker M."/>
            <person name="Detter J.C."/>
            <person name="Bristow J."/>
            <person name="Eisen J.A."/>
            <person name="Markowitz V."/>
            <person name="Hugenholtz P."/>
            <person name="Kyrpides N.C."/>
            <person name="Klenk H.P."/>
            <person name="Woyke T."/>
        </authorList>
    </citation>
    <scope>NUCLEOTIDE SEQUENCE [LARGE SCALE GENOMIC DNA]</scope>
    <source>
        <strain evidence="2">DSM 14884 / JCM 11576 / T1</strain>
    </source>
</reference>
<name>F2NNB6_MARHT</name>
<dbReference type="RefSeq" id="WP_013703012.1">
    <property type="nucleotide sequence ID" value="NC_015387.1"/>
</dbReference>
<keyword evidence="2" id="KW-1185">Reference proteome</keyword>
<dbReference type="InterPro" id="IPR021576">
    <property type="entry name" value="DUF3208"/>
</dbReference>
<organism evidence="1 2">
    <name type="scientific">Marinithermus hydrothermalis (strain DSM 14884 / JCM 11576 / T1)</name>
    <dbReference type="NCBI Taxonomy" id="869210"/>
    <lineage>
        <taxon>Bacteria</taxon>
        <taxon>Thermotogati</taxon>
        <taxon>Deinococcota</taxon>
        <taxon>Deinococci</taxon>
        <taxon>Thermales</taxon>
        <taxon>Thermaceae</taxon>
        <taxon>Marinithermus</taxon>
    </lineage>
</organism>
<dbReference type="EMBL" id="CP002630">
    <property type="protein sequence ID" value="AEB10957.1"/>
    <property type="molecule type" value="Genomic_DNA"/>
</dbReference>
<gene>
    <name evidence="1" type="ordered locus">Marky_0196</name>
</gene>
<dbReference type="STRING" id="869210.Marky_0196"/>
<dbReference type="Gene3D" id="3.30.70.2290">
    <property type="entry name" value="Protein of unknown function (DUF3208)"/>
    <property type="match status" value="1"/>
</dbReference>
<dbReference type="KEGG" id="mhd:Marky_0196"/>
<dbReference type="OrthoDB" id="32761at2"/>
<proteinExistence type="predicted"/>
<protein>
    <recommendedName>
        <fullName evidence="3">DUF3208 domain-containing protein</fullName>
    </recommendedName>
</protein>
<evidence type="ECO:0000313" key="2">
    <source>
        <dbReference type="Proteomes" id="UP000007030"/>
    </source>
</evidence>